<dbReference type="PANTHER" id="PTHR48099:SF5">
    <property type="entry name" value="C-1-TETRAHYDROFOLATE SYNTHASE, CYTOPLASMIC"/>
    <property type="match status" value="1"/>
</dbReference>
<evidence type="ECO:0000256" key="6">
    <source>
        <dbReference type="ARBA" id="ARBA00022801"/>
    </source>
</evidence>
<keyword evidence="11 12" id="KW-0511">Multifunctional enzyme</keyword>
<dbReference type="GO" id="GO:0000105">
    <property type="term" value="P:L-histidine biosynthetic process"/>
    <property type="evidence" value="ECO:0007669"/>
    <property type="project" value="UniProtKB-KW"/>
</dbReference>
<keyword evidence="6 12" id="KW-0378">Hydrolase</keyword>
<dbReference type="Gene3D" id="3.40.50.720">
    <property type="entry name" value="NAD(P)-binding Rossmann-like Domain"/>
    <property type="match status" value="1"/>
</dbReference>
<evidence type="ECO:0000256" key="7">
    <source>
        <dbReference type="ARBA" id="ARBA00022857"/>
    </source>
</evidence>
<feature type="binding site" evidence="12">
    <location>
        <position position="230"/>
    </location>
    <ligand>
        <name>NADP(+)</name>
        <dbReference type="ChEBI" id="CHEBI:58349"/>
    </ligand>
</feature>
<comment type="catalytic activity">
    <reaction evidence="12">
        <text>(6R)-5,10-methenyltetrahydrofolate + H2O = (6R)-10-formyltetrahydrofolate + H(+)</text>
        <dbReference type="Rhea" id="RHEA:23700"/>
        <dbReference type="ChEBI" id="CHEBI:15377"/>
        <dbReference type="ChEBI" id="CHEBI:15378"/>
        <dbReference type="ChEBI" id="CHEBI:57455"/>
        <dbReference type="ChEBI" id="CHEBI:195366"/>
        <dbReference type="EC" id="3.5.4.9"/>
    </reaction>
</comment>
<dbReference type="InterPro" id="IPR020630">
    <property type="entry name" value="THF_DH/CycHdrlase_cat_dom"/>
</dbReference>
<evidence type="ECO:0000259" key="14">
    <source>
        <dbReference type="Pfam" id="PF02882"/>
    </source>
</evidence>
<keyword evidence="10 12" id="KW-0486">Methionine biosynthesis</keyword>
<dbReference type="SUPFAM" id="SSF53223">
    <property type="entry name" value="Aminoacid dehydrogenase-like, N-terminal domain"/>
    <property type="match status" value="1"/>
</dbReference>
<feature type="domain" description="Tetrahydrofolate dehydrogenase/cyclohydrolase NAD(P)-binding" evidence="14">
    <location>
        <begin position="138"/>
        <end position="280"/>
    </location>
</feature>
<evidence type="ECO:0000256" key="4">
    <source>
        <dbReference type="ARBA" id="ARBA00022605"/>
    </source>
</evidence>
<dbReference type="EMBL" id="BFFP01000025">
    <property type="protein sequence ID" value="GBG95069.1"/>
    <property type="molecule type" value="Genomic_DNA"/>
</dbReference>
<evidence type="ECO:0000256" key="1">
    <source>
        <dbReference type="ARBA" id="ARBA00004777"/>
    </source>
</evidence>
<keyword evidence="3 12" id="KW-0554">One-carbon metabolism</keyword>
<keyword evidence="5 12" id="KW-0658">Purine biosynthesis</keyword>
<comment type="pathway">
    <text evidence="1 12">One-carbon metabolism; tetrahydrofolate interconversion.</text>
</comment>
<dbReference type="RefSeq" id="WP_124977051.1">
    <property type="nucleotide sequence ID" value="NZ_BFFP01000025.1"/>
</dbReference>
<comment type="similarity">
    <text evidence="12">Belongs to the tetrahydrofolate dehydrogenase/cyclohydrolase family.</text>
</comment>
<evidence type="ECO:0000256" key="3">
    <source>
        <dbReference type="ARBA" id="ARBA00022563"/>
    </source>
</evidence>
<dbReference type="GO" id="GO:0009086">
    <property type="term" value="P:methionine biosynthetic process"/>
    <property type="evidence" value="ECO:0007669"/>
    <property type="project" value="UniProtKB-KW"/>
</dbReference>
<dbReference type="GO" id="GO:0035999">
    <property type="term" value="P:tetrahydrofolate interconversion"/>
    <property type="evidence" value="ECO:0007669"/>
    <property type="project" value="UniProtKB-UniRule"/>
</dbReference>
<dbReference type="InterPro" id="IPR046346">
    <property type="entry name" value="Aminoacid_DH-like_N_sf"/>
</dbReference>
<keyword evidence="7 12" id="KW-0521">NADP</keyword>
<dbReference type="Gene3D" id="3.40.50.10860">
    <property type="entry name" value="Leucine Dehydrogenase, chain A, domain 1"/>
    <property type="match status" value="1"/>
</dbReference>
<comment type="function">
    <text evidence="12">Catalyzes the oxidation of 5,10-methylenetetrahydrofolate to 5,10-methenyltetrahydrofolate and then the hydrolysis of 5,10-methenyltetrahydrofolate to 10-formyltetrahydrofolate.</text>
</comment>
<dbReference type="GO" id="GO:0004477">
    <property type="term" value="F:methenyltetrahydrofolate cyclohydrolase activity"/>
    <property type="evidence" value="ECO:0007669"/>
    <property type="project" value="UniProtKB-UniRule"/>
</dbReference>
<dbReference type="EC" id="3.5.4.9" evidence="12"/>
<dbReference type="HAMAP" id="MF_01576">
    <property type="entry name" value="THF_DHG_CYH"/>
    <property type="match status" value="1"/>
</dbReference>
<dbReference type="GO" id="GO:0004488">
    <property type="term" value="F:methylenetetrahydrofolate dehydrogenase (NADP+) activity"/>
    <property type="evidence" value="ECO:0007669"/>
    <property type="project" value="UniProtKB-UniRule"/>
</dbReference>
<evidence type="ECO:0000313" key="15">
    <source>
        <dbReference type="EMBL" id="GBG95069.1"/>
    </source>
</evidence>
<dbReference type="OrthoDB" id="9803580at2"/>
<organism evidence="15 16">
    <name type="scientific">Ligilactobacillus salitolerans</name>
    <dbReference type="NCBI Taxonomy" id="1808352"/>
    <lineage>
        <taxon>Bacteria</taxon>
        <taxon>Bacillati</taxon>
        <taxon>Bacillota</taxon>
        <taxon>Bacilli</taxon>
        <taxon>Lactobacillales</taxon>
        <taxon>Lactobacillaceae</taxon>
        <taxon>Ligilactobacillus</taxon>
    </lineage>
</organism>
<dbReference type="InterPro" id="IPR036291">
    <property type="entry name" value="NAD(P)-bd_dom_sf"/>
</dbReference>
<dbReference type="AlphaFoldDB" id="A0A401IU64"/>
<dbReference type="PRINTS" id="PR00085">
    <property type="entry name" value="THFDHDRGNASE"/>
</dbReference>
<comment type="catalytic activity">
    <reaction evidence="12">
        <text>(6R)-5,10-methylene-5,6,7,8-tetrahydrofolate + NADP(+) = (6R)-5,10-methenyltetrahydrofolate + NADPH</text>
        <dbReference type="Rhea" id="RHEA:22812"/>
        <dbReference type="ChEBI" id="CHEBI:15636"/>
        <dbReference type="ChEBI" id="CHEBI:57455"/>
        <dbReference type="ChEBI" id="CHEBI:57783"/>
        <dbReference type="ChEBI" id="CHEBI:58349"/>
        <dbReference type="EC" id="1.5.1.5"/>
    </reaction>
</comment>
<evidence type="ECO:0000313" key="16">
    <source>
        <dbReference type="Proteomes" id="UP000286848"/>
    </source>
</evidence>
<comment type="caution">
    <text evidence="12">Lacks conserved residue(s) required for the propagation of feature annotation.</text>
</comment>
<dbReference type="Pfam" id="PF02882">
    <property type="entry name" value="THF_DHG_CYH_C"/>
    <property type="match status" value="1"/>
</dbReference>
<evidence type="ECO:0000256" key="11">
    <source>
        <dbReference type="ARBA" id="ARBA00023268"/>
    </source>
</evidence>
<dbReference type="CDD" id="cd01080">
    <property type="entry name" value="NAD_bind_m-THF_DH_Cyclohyd"/>
    <property type="match status" value="1"/>
</dbReference>
<evidence type="ECO:0000256" key="10">
    <source>
        <dbReference type="ARBA" id="ARBA00023167"/>
    </source>
</evidence>
<dbReference type="Pfam" id="PF00763">
    <property type="entry name" value="THF_DHG_CYH"/>
    <property type="match status" value="1"/>
</dbReference>
<dbReference type="UniPathway" id="UPA00193"/>
<evidence type="ECO:0000256" key="2">
    <source>
        <dbReference type="ARBA" id="ARBA00011738"/>
    </source>
</evidence>
<feature type="domain" description="Tetrahydrofolate dehydrogenase/cyclohydrolase catalytic" evidence="13">
    <location>
        <begin position="5"/>
        <end position="119"/>
    </location>
</feature>
<keyword evidence="9 12" id="KW-0368">Histidine biosynthesis</keyword>
<feature type="binding site" evidence="12">
    <location>
        <begin position="164"/>
        <end position="166"/>
    </location>
    <ligand>
        <name>NADP(+)</name>
        <dbReference type="ChEBI" id="CHEBI:58349"/>
    </ligand>
</feature>
<dbReference type="PANTHER" id="PTHR48099">
    <property type="entry name" value="C-1-TETRAHYDROFOLATE SYNTHASE, CYTOPLASMIC-RELATED"/>
    <property type="match status" value="1"/>
</dbReference>
<dbReference type="SUPFAM" id="SSF51735">
    <property type="entry name" value="NAD(P)-binding Rossmann-fold domains"/>
    <property type="match status" value="1"/>
</dbReference>
<dbReference type="Proteomes" id="UP000286848">
    <property type="component" value="Unassembled WGS sequence"/>
</dbReference>
<dbReference type="InterPro" id="IPR020631">
    <property type="entry name" value="THF_DH/CycHdrlase_NAD-bd_dom"/>
</dbReference>
<proteinExistence type="inferred from homology"/>
<dbReference type="EC" id="1.5.1.5" evidence="12"/>
<accession>A0A401IU64</accession>
<sequence>MTVLMDGKKLAQKYRLSLKKDAELIKQHGVVPTLAVLMIGEDPASQVYFKSKQKLAAEIGIATIDTVMPVDSSQQAVIRQIKQYNEAANIHGILVELPLPPQLDEKAVMEAIAPEKDVDGFHPYNIGRLFMDDAGPVPCTPAGIMALLAEYQLDPAGKRVVIIGRSTIVGRPLAAMLLNADATITITHSKTNELERITRNADILVVAAGQPEMITQKYIKPGAIVIDVGINRLGSGKIVGDVAQEDVKQRAGYLTPVPGGVGPMTSVMLMKQTLKLAKRSVEFERR</sequence>
<evidence type="ECO:0000259" key="13">
    <source>
        <dbReference type="Pfam" id="PF00763"/>
    </source>
</evidence>
<gene>
    <name evidence="12 15" type="primary">folD</name>
    <name evidence="15" type="ORF">LFYK43_15280</name>
</gene>
<dbReference type="InterPro" id="IPR000672">
    <property type="entry name" value="THF_DH/CycHdrlase"/>
</dbReference>
<dbReference type="NCBIfam" id="NF010783">
    <property type="entry name" value="PRK14186.1"/>
    <property type="match status" value="1"/>
</dbReference>
<comment type="caution">
    <text evidence="15">The sequence shown here is derived from an EMBL/GenBank/DDBJ whole genome shotgun (WGS) entry which is preliminary data.</text>
</comment>
<dbReference type="FunFam" id="3.40.50.720:FF:000094">
    <property type="entry name" value="Bifunctional protein FolD"/>
    <property type="match status" value="1"/>
</dbReference>
<evidence type="ECO:0000256" key="9">
    <source>
        <dbReference type="ARBA" id="ARBA00023102"/>
    </source>
</evidence>
<dbReference type="GO" id="GO:0006164">
    <property type="term" value="P:purine nucleotide biosynthetic process"/>
    <property type="evidence" value="ECO:0007669"/>
    <property type="project" value="UniProtKB-KW"/>
</dbReference>
<evidence type="ECO:0000256" key="5">
    <source>
        <dbReference type="ARBA" id="ARBA00022755"/>
    </source>
</evidence>
<comment type="subunit">
    <text evidence="2 12">Homodimer.</text>
</comment>
<dbReference type="FunFam" id="3.40.50.10860:FF:000005">
    <property type="entry name" value="C-1-tetrahydrofolate synthase, cytoplasmic, putative"/>
    <property type="match status" value="1"/>
</dbReference>
<dbReference type="GO" id="GO:0005829">
    <property type="term" value="C:cytosol"/>
    <property type="evidence" value="ECO:0007669"/>
    <property type="project" value="TreeGrafter"/>
</dbReference>
<name>A0A401IU64_9LACO</name>
<evidence type="ECO:0000256" key="8">
    <source>
        <dbReference type="ARBA" id="ARBA00023002"/>
    </source>
</evidence>
<keyword evidence="16" id="KW-1185">Reference proteome</keyword>
<keyword evidence="4 12" id="KW-0028">Amino-acid biosynthesis</keyword>
<reference evidence="15 16" key="1">
    <citation type="journal article" date="2019" name="Int. J. Syst. Evol. Microbiol.">
        <title>Lactobacillus salitolerans sp. nov., a novel lactic acid bacterium isolated from spent mushroom substrates.</title>
        <authorList>
            <person name="Tohno M."/>
            <person name="Tanizawa Y."/>
            <person name="Kojima Y."/>
            <person name="Sakamoto M."/>
            <person name="Nakamura Y."/>
            <person name="Ohkuma M."/>
            <person name="Kobayashi H."/>
        </authorList>
    </citation>
    <scope>NUCLEOTIDE SEQUENCE [LARGE SCALE GENOMIC DNA]</scope>
    <source>
        <strain evidence="15 16">YK43</strain>
    </source>
</reference>
<keyword evidence="8 12" id="KW-0560">Oxidoreductase</keyword>
<protein>
    <recommendedName>
        <fullName evidence="12">Bifunctional protein FolD</fullName>
    </recommendedName>
    <domain>
        <recommendedName>
            <fullName evidence="12">Methylenetetrahydrofolate dehydrogenase</fullName>
            <ecNumber evidence="12">1.5.1.5</ecNumber>
        </recommendedName>
    </domain>
    <domain>
        <recommendedName>
            <fullName evidence="12">Methenyltetrahydrofolate cyclohydrolase</fullName>
            <ecNumber evidence="12">3.5.4.9</ecNumber>
        </recommendedName>
    </domain>
</protein>
<evidence type="ECO:0000256" key="12">
    <source>
        <dbReference type="HAMAP-Rule" id="MF_01576"/>
    </source>
</evidence>